<feature type="region of interest" description="Disordered" evidence="10">
    <location>
        <begin position="1"/>
        <end position="30"/>
    </location>
</feature>
<dbReference type="NCBIfam" id="TIGR03925">
    <property type="entry name" value="T7SS_EccC_b"/>
    <property type="match status" value="1"/>
</dbReference>
<dbReference type="InterPro" id="IPR002543">
    <property type="entry name" value="FtsK_dom"/>
</dbReference>
<dbReference type="SMART" id="SM00382">
    <property type="entry name" value="AAA"/>
    <property type="match status" value="3"/>
</dbReference>
<dbReference type="InterPro" id="IPR027417">
    <property type="entry name" value="P-loop_NTPase"/>
</dbReference>
<dbReference type="InterPro" id="IPR050206">
    <property type="entry name" value="FtsK/SpoIIIE/SftA"/>
</dbReference>
<dbReference type="NCBIfam" id="TIGR03924">
    <property type="entry name" value="T7SS_EccC_a"/>
    <property type="match status" value="1"/>
</dbReference>
<keyword evidence="6 9" id="KW-0067">ATP-binding</keyword>
<proteinExistence type="predicted"/>
<organism evidence="13 14">
    <name type="scientific">Micromonospora sonneratiae</name>
    <dbReference type="NCBI Taxonomy" id="1184706"/>
    <lineage>
        <taxon>Bacteria</taxon>
        <taxon>Bacillati</taxon>
        <taxon>Actinomycetota</taxon>
        <taxon>Actinomycetes</taxon>
        <taxon>Micromonosporales</taxon>
        <taxon>Micromonosporaceae</taxon>
        <taxon>Micromonospora</taxon>
    </lineage>
</organism>
<feature type="region of interest" description="Disordered" evidence="10">
    <location>
        <begin position="1038"/>
        <end position="1057"/>
    </location>
</feature>
<dbReference type="Proteomes" id="UP001597260">
    <property type="component" value="Unassembled WGS sequence"/>
</dbReference>
<feature type="domain" description="FtsK" evidence="12">
    <location>
        <begin position="812"/>
        <end position="1004"/>
    </location>
</feature>
<feature type="transmembrane region" description="Helical" evidence="11">
    <location>
        <begin position="66"/>
        <end position="88"/>
    </location>
</feature>
<feature type="domain" description="FtsK" evidence="12">
    <location>
        <begin position="1114"/>
        <end position="1297"/>
    </location>
</feature>
<dbReference type="InterPro" id="IPR023836">
    <property type="entry name" value="EccCa-like_Actinobacteria"/>
</dbReference>
<dbReference type="SUPFAM" id="SSF52540">
    <property type="entry name" value="P-loop containing nucleoside triphosphate hydrolases"/>
    <property type="match status" value="3"/>
</dbReference>
<keyword evidence="7 11" id="KW-1133">Transmembrane helix</keyword>
<dbReference type="PANTHER" id="PTHR22683">
    <property type="entry name" value="SPORULATION PROTEIN RELATED"/>
    <property type="match status" value="1"/>
</dbReference>
<evidence type="ECO:0000256" key="11">
    <source>
        <dbReference type="SAM" id="Phobius"/>
    </source>
</evidence>
<dbReference type="Gene3D" id="3.40.50.300">
    <property type="entry name" value="P-loop containing nucleotide triphosphate hydrolases"/>
    <property type="match status" value="4"/>
</dbReference>
<name>A0ABW3YJ69_9ACTN</name>
<evidence type="ECO:0000256" key="6">
    <source>
        <dbReference type="ARBA" id="ARBA00022840"/>
    </source>
</evidence>
<keyword evidence="3 11" id="KW-0812">Transmembrane</keyword>
<evidence type="ECO:0000259" key="12">
    <source>
        <dbReference type="PROSITE" id="PS50901"/>
    </source>
</evidence>
<accession>A0ABW3YJ69</accession>
<dbReference type="InterPro" id="IPR003593">
    <property type="entry name" value="AAA+_ATPase"/>
</dbReference>
<evidence type="ECO:0000256" key="4">
    <source>
        <dbReference type="ARBA" id="ARBA00022737"/>
    </source>
</evidence>
<dbReference type="PROSITE" id="PS50901">
    <property type="entry name" value="FTSK"/>
    <property type="match status" value="3"/>
</dbReference>
<feature type="binding site" evidence="9">
    <location>
        <begin position="831"/>
        <end position="838"/>
    </location>
    <ligand>
        <name>ATP</name>
        <dbReference type="ChEBI" id="CHEBI:30616"/>
    </ligand>
</feature>
<dbReference type="InterPro" id="IPR023837">
    <property type="entry name" value="EccCb-like_Actinobacteria"/>
</dbReference>
<protein>
    <submittedName>
        <fullName evidence="13">Type VII secretion protein EccCa</fullName>
    </submittedName>
</protein>
<evidence type="ECO:0000256" key="9">
    <source>
        <dbReference type="PROSITE-ProRule" id="PRU00289"/>
    </source>
</evidence>
<sequence>MSTIQVTRTPRRSAPPIDKGEFPLQEPPGLPETAGGQITNLLTYLPMVMGSGAMAMFYLQPGESRPMLYLTSGLMGVSAIVMAFAVLMRAGTERKAKLRGERRDYLRYLGQARKQVRRSVDKQRISVLFTHPDPARLWALVPTDRLWERRANHADFAEVRIGLGQQRLALTLQAPQTKPVEDLEPLSAGALRRFLRAYTVIEDMPVAVYLRGFARVSLDGDADVTRALTRAMVAQLATFHSPEDVQIAVLASTDRLRDWDWVKWLPHAQHGEQTDAAGAVRLVCDAWVDLEKLLGGKSLEERGRYEPGVLPSPTEPFVVVVLDEAPIPGNHRLGGAGYRNLVAIDVDGSLPWDGAPTTLRLRISEGDIEKVDMSRAGDQKSTPIGRVDGLTLVRSRALARQIAPYRLGGTGVVADATAVSADLAALLGIADLRTMDPHVLWQARTAWDHLRVPIGITERGQTVELDLKESAQGGMGPHGILIGATGSGKSELIRTLVLSLALAHSSEKLNMVLVDFKGGATFLGLDGLPHVSALITNLVDELPLVDRMQDALQGELVRRQELLRKHSHTSVLEYERARAAGAELDPLPTLVIIVDEFGELLSVKQEFSDLFMMIGRLGRSLGVHLLLASQRFEEGRIHTLETHLSYRIGLKMFSSMESRSVIGVNDAYEKQLPPGSGYLRTDTTTLVRFRGAYVSGPCPIRGKRVAQPVSNSRVVGFEAGYVVPSSRPVEPPPREPSAEEVPATETTLAVIVDRLHDAGPPAHRVWLPPLAEPAALDEVLPPLTLDPLRGFGTPYGGLRVPVGLVDRPFEQRRDLLVADLEGAKGHAVVVGAPRSGKSTLLRTLVAGLALSHTPREVQCYILDFGGGAMAALAELPHVGGVANRRDRERVTRVVAEVSDILDQRELHFGQHDVESMAAYRRARAAGQYAEDRFGDVFLVIDGWFTLHQEFEVLEPAIQEIATRGLSYGVHLVISAGRWSEIRPWLRDVLQSRFELRLGDAMESEIDFRKAKTVPELPGRGLTPDKFHFLTVVPRLRSDEGDPVLGDPAEPESGGSSVEDGAALAALVRAVRDGWTGEPAPAVRMLPKVLARQALPATPGEGELRVALGLDDQRLQPVWHDFGTNPHLMIFGDTETGRTNLLRHVAQAIIDRFPPAEAQVLVVDPRRNLANIFPANQTVGYALNAPALREVLGRGVPLLKSRVPGPDISPDRLSARDWWQGPRLIVLIDDYDMISGTMDYPAETLVDLLAHGAEIGLHVIVSRSTAGAHRGMSDPLLRRMWDLGSTAVLFSCPREEGGFLGQVKPLTLPVGRAQLVRRRANPIQFQTPLIVDPAGDQPGEANR</sequence>
<evidence type="ECO:0000256" key="3">
    <source>
        <dbReference type="ARBA" id="ARBA00022692"/>
    </source>
</evidence>
<feature type="binding site" evidence="9">
    <location>
        <begin position="483"/>
        <end position="490"/>
    </location>
    <ligand>
        <name>ATP</name>
        <dbReference type="ChEBI" id="CHEBI:30616"/>
    </ligand>
</feature>
<feature type="transmembrane region" description="Helical" evidence="11">
    <location>
        <begin position="41"/>
        <end position="59"/>
    </location>
</feature>
<dbReference type="Pfam" id="PF01580">
    <property type="entry name" value="FtsK_SpoIIIE"/>
    <property type="match status" value="2"/>
</dbReference>
<keyword evidence="2" id="KW-1003">Cell membrane</keyword>
<keyword evidence="5 9" id="KW-0547">Nucleotide-binding</keyword>
<evidence type="ECO:0000256" key="8">
    <source>
        <dbReference type="ARBA" id="ARBA00023136"/>
    </source>
</evidence>
<keyword evidence="4" id="KW-0677">Repeat</keyword>
<evidence type="ECO:0000313" key="14">
    <source>
        <dbReference type="Proteomes" id="UP001597260"/>
    </source>
</evidence>
<feature type="binding site" evidence="9">
    <location>
        <begin position="1131"/>
        <end position="1138"/>
    </location>
    <ligand>
        <name>ATP</name>
        <dbReference type="ChEBI" id="CHEBI:30616"/>
    </ligand>
</feature>
<evidence type="ECO:0000256" key="2">
    <source>
        <dbReference type="ARBA" id="ARBA00022475"/>
    </source>
</evidence>
<dbReference type="EMBL" id="JBHTMP010000051">
    <property type="protein sequence ID" value="MFD1324552.1"/>
    <property type="molecule type" value="Genomic_DNA"/>
</dbReference>
<keyword evidence="8 11" id="KW-0472">Membrane</keyword>
<dbReference type="RefSeq" id="WP_377575371.1">
    <property type="nucleotide sequence ID" value="NZ_JBHTMP010000051.1"/>
</dbReference>
<keyword evidence="14" id="KW-1185">Reference proteome</keyword>
<feature type="domain" description="FtsK" evidence="12">
    <location>
        <begin position="460"/>
        <end position="659"/>
    </location>
</feature>
<comment type="caution">
    <text evidence="13">The sequence shown here is derived from an EMBL/GenBank/DDBJ whole genome shotgun (WGS) entry which is preliminary data.</text>
</comment>
<evidence type="ECO:0000313" key="13">
    <source>
        <dbReference type="EMBL" id="MFD1324552.1"/>
    </source>
</evidence>
<evidence type="ECO:0000256" key="10">
    <source>
        <dbReference type="SAM" id="MobiDB-lite"/>
    </source>
</evidence>
<evidence type="ECO:0000256" key="1">
    <source>
        <dbReference type="ARBA" id="ARBA00004651"/>
    </source>
</evidence>
<evidence type="ECO:0000256" key="7">
    <source>
        <dbReference type="ARBA" id="ARBA00022989"/>
    </source>
</evidence>
<dbReference type="PANTHER" id="PTHR22683:SF1">
    <property type="entry name" value="TYPE VII SECRETION SYSTEM PROTEIN ESSC"/>
    <property type="match status" value="1"/>
</dbReference>
<comment type="subcellular location">
    <subcellularLocation>
        <location evidence="1">Cell membrane</location>
        <topology evidence="1">Multi-pass membrane protein</topology>
    </subcellularLocation>
</comment>
<reference evidence="14" key="1">
    <citation type="journal article" date="2019" name="Int. J. Syst. Evol. Microbiol.">
        <title>The Global Catalogue of Microorganisms (GCM) 10K type strain sequencing project: providing services to taxonomists for standard genome sequencing and annotation.</title>
        <authorList>
            <consortium name="The Broad Institute Genomics Platform"/>
            <consortium name="The Broad Institute Genome Sequencing Center for Infectious Disease"/>
            <person name="Wu L."/>
            <person name="Ma J."/>
        </authorList>
    </citation>
    <scope>NUCLEOTIDE SEQUENCE [LARGE SCALE GENOMIC DNA]</scope>
    <source>
        <strain evidence="14">JCM 31037</strain>
    </source>
</reference>
<evidence type="ECO:0000256" key="5">
    <source>
        <dbReference type="ARBA" id="ARBA00022741"/>
    </source>
</evidence>
<gene>
    <name evidence="13" type="primary">eccCa</name>
    <name evidence="13" type="ORF">ACFQ4H_26035</name>
</gene>